<accession>A0A250F5M9</accession>
<gene>
    <name evidence="2" type="ORF">CGC59_06210</name>
</gene>
<evidence type="ECO:0000313" key="2">
    <source>
        <dbReference type="EMBL" id="ATA79297.1"/>
    </source>
</evidence>
<evidence type="ECO:0000313" key="3">
    <source>
        <dbReference type="Proteomes" id="UP000217334"/>
    </source>
</evidence>
<dbReference type="RefSeq" id="WP_095901240.1">
    <property type="nucleotide sequence ID" value="NZ_CP022383.1"/>
</dbReference>
<name>A0A250F5M9_CAPSP</name>
<evidence type="ECO:0000256" key="1">
    <source>
        <dbReference type="SAM" id="MobiDB-lite"/>
    </source>
</evidence>
<sequence length="120" mass="13803">MSNQIKNVSMVNKSSCKNTPSSAKTAHTSLLEILPKVEHIGMEVENKICNLSKTKRYLFSDLTEFVDKLPDDNLKNNLFDIVWQIQTLDDCISECMKAEDFYNLDNFIYYAKKILTQKSA</sequence>
<proteinExistence type="predicted"/>
<reference evidence="3" key="1">
    <citation type="submission" date="2017-06" db="EMBL/GenBank/DDBJ databases">
        <title>Capnocytophaga spp. assemblies.</title>
        <authorList>
            <person name="Gulvik C.A."/>
        </authorList>
    </citation>
    <scope>NUCLEOTIDE SEQUENCE [LARGE SCALE GENOMIC DNA]</scope>
    <source>
        <strain evidence="3">H4486</strain>
    </source>
</reference>
<protein>
    <submittedName>
        <fullName evidence="2">Uncharacterized protein</fullName>
    </submittedName>
</protein>
<dbReference type="Proteomes" id="UP000217334">
    <property type="component" value="Chromosome"/>
</dbReference>
<organism evidence="2 3">
    <name type="scientific">Capnocytophaga sputigena</name>
    <dbReference type="NCBI Taxonomy" id="1019"/>
    <lineage>
        <taxon>Bacteria</taxon>
        <taxon>Pseudomonadati</taxon>
        <taxon>Bacteroidota</taxon>
        <taxon>Flavobacteriia</taxon>
        <taxon>Flavobacteriales</taxon>
        <taxon>Flavobacteriaceae</taxon>
        <taxon>Capnocytophaga</taxon>
    </lineage>
</organism>
<dbReference type="AlphaFoldDB" id="A0A250F5M9"/>
<dbReference type="EMBL" id="CP022383">
    <property type="protein sequence ID" value="ATA79297.1"/>
    <property type="molecule type" value="Genomic_DNA"/>
</dbReference>
<feature type="region of interest" description="Disordered" evidence="1">
    <location>
        <begin position="1"/>
        <end position="22"/>
    </location>
</feature>